<keyword evidence="2" id="KW-1185">Reference proteome</keyword>
<organism evidence="1 2">
    <name type="scientific">Lentinula detonsa</name>
    <dbReference type="NCBI Taxonomy" id="2804962"/>
    <lineage>
        <taxon>Eukaryota</taxon>
        <taxon>Fungi</taxon>
        <taxon>Dikarya</taxon>
        <taxon>Basidiomycota</taxon>
        <taxon>Agaricomycotina</taxon>
        <taxon>Agaricomycetes</taxon>
        <taxon>Agaricomycetidae</taxon>
        <taxon>Agaricales</taxon>
        <taxon>Marasmiineae</taxon>
        <taxon>Omphalotaceae</taxon>
        <taxon>Lentinula</taxon>
    </lineage>
</organism>
<evidence type="ECO:0000313" key="2">
    <source>
        <dbReference type="Proteomes" id="UP001142393"/>
    </source>
</evidence>
<evidence type="ECO:0000313" key="1">
    <source>
        <dbReference type="EMBL" id="KAJ3751505.1"/>
    </source>
</evidence>
<accession>A0A9W8PD51</accession>
<proteinExistence type="predicted"/>
<dbReference type="EMBL" id="JANVFU010000001">
    <property type="protein sequence ID" value="KAJ3751505.1"/>
    <property type="molecule type" value="Genomic_DNA"/>
</dbReference>
<gene>
    <name evidence="1" type="ORF">DFH05DRAFT_195908</name>
</gene>
<protein>
    <submittedName>
        <fullName evidence="1">Uncharacterized protein</fullName>
    </submittedName>
</protein>
<dbReference type="Proteomes" id="UP001142393">
    <property type="component" value="Unassembled WGS sequence"/>
</dbReference>
<dbReference type="AlphaFoldDB" id="A0A9W8PD51"/>
<reference evidence="1 2" key="1">
    <citation type="journal article" date="2023" name="Proc. Natl. Acad. Sci. U.S.A.">
        <title>A global phylogenomic analysis of the shiitake genus Lentinula.</title>
        <authorList>
            <person name="Sierra-Patev S."/>
            <person name="Min B."/>
            <person name="Naranjo-Ortiz M."/>
            <person name="Looney B."/>
            <person name="Konkel Z."/>
            <person name="Slot J.C."/>
            <person name="Sakamoto Y."/>
            <person name="Steenwyk J.L."/>
            <person name="Rokas A."/>
            <person name="Carro J."/>
            <person name="Camarero S."/>
            <person name="Ferreira P."/>
            <person name="Molpeceres G."/>
            <person name="Ruiz-Duenas F.J."/>
            <person name="Serrano A."/>
            <person name="Henrissat B."/>
            <person name="Drula E."/>
            <person name="Hughes K.W."/>
            <person name="Mata J.L."/>
            <person name="Ishikawa N.K."/>
            <person name="Vargas-Isla R."/>
            <person name="Ushijima S."/>
            <person name="Smith C.A."/>
            <person name="Donoghue J."/>
            <person name="Ahrendt S."/>
            <person name="Andreopoulos W."/>
            <person name="He G."/>
            <person name="LaButti K."/>
            <person name="Lipzen A."/>
            <person name="Ng V."/>
            <person name="Riley R."/>
            <person name="Sandor L."/>
            <person name="Barry K."/>
            <person name="Martinez A.T."/>
            <person name="Xiao Y."/>
            <person name="Gibbons J.G."/>
            <person name="Terashima K."/>
            <person name="Grigoriev I.V."/>
            <person name="Hibbett D."/>
        </authorList>
    </citation>
    <scope>NUCLEOTIDE SEQUENCE [LARGE SCALE GENOMIC DNA]</scope>
    <source>
        <strain evidence="1 2">TFB7810</strain>
    </source>
</reference>
<comment type="caution">
    <text evidence="1">The sequence shown here is derived from an EMBL/GenBank/DDBJ whole genome shotgun (WGS) entry which is preliminary data.</text>
</comment>
<name>A0A9W8PD51_9AGAR</name>
<sequence length="89" mass="10439">MYLLSTVFSAPVPRVTATLQEIYWSWHENRSENKVIWTIVDGLHFRQRHGYRSFPDRTVVNICSTTVHLGAEPSKLGQEWADYLYQLLN</sequence>